<evidence type="ECO:0000313" key="2">
    <source>
        <dbReference type="Proteomes" id="UP000288716"/>
    </source>
</evidence>
<dbReference type="Proteomes" id="UP000288716">
    <property type="component" value="Unassembled WGS sequence"/>
</dbReference>
<protein>
    <submittedName>
        <fullName evidence="1">Uncharacterized protein</fullName>
    </submittedName>
</protein>
<proteinExistence type="predicted"/>
<sequence length="18" mass="1937">MLTTAGSVLTEQLTRTQS</sequence>
<comment type="caution">
    <text evidence="1">The sequence shown here is derived from an EMBL/GenBank/DDBJ whole genome shotgun (WGS) entry which is preliminary data.</text>
</comment>
<dbReference type="EMBL" id="NCKV01001161">
    <property type="protein sequence ID" value="RWS28904.1"/>
    <property type="molecule type" value="Genomic_DNA"/>
</dbReference>
<reference evidence="1 2" key="1">
    <citation type="journal article" date="2018" name="Gigascience">
        <title>Genomes of trombidid mites reveal novel predicted allergens and laterally-transferred genes associated with secondary metabolism.</title>
        <authorList>
            <person name="Dong X."/>
            <person name="Chaisiri K."/>
            <person name="Xia D."/>
            <person name="Armstrong S.D."/>
            <person name="Fang Y."/>
            <person name="Donnelly M.J."/>
            <person name="Kadowaki T."/>
            <person name="McGarry J.W."/>
            <person name="Darby A.C."/>
            <person name="Makepeace B.L."/>
        </authorList>
    </citation>
    <scope>NUCLEOTIDE SEQUENCE [LARGE SCALE GENOMIC DNA]</scope>
    <source>
        <strain evidence="1">UoL-UT</strain>
    </source>
</reference>
<keyword evidence="2" id="KW-1185">Reference proteome</keyword>
<dbReference type="AlphaFoldDB" id="A0A443SN01"/>
<dbReference type="VEuPathDB" id="VectorBase:LDEU003136"/>
<organism evidence="1 2">
    <name type="scientific">Leptotrombidium deliense</name>
    <dbReference type="NCBI Taxonomy" id="299467"/>
    <lineage>
        <taxon>Eukaryota</taxon>
        <taxon>Metazoa</taxon>
        <taxon>Ecdysozoa</taxon>
        <taxon>Arthropoda</taxon>
        <taxon>Chelicerata</taxon>
        <taxon>Arachnida</taxon>
        <taxon>Acari</taxon>
        <taxon>Acariformes</taxon>
        <taxon>Trombidiformes</taxon>
        <taxon>Prostigmata</taxon>
        <taxon>Anystina</taxon>
        <taxon>Parasitengona</taxon>
        <taxon>Trombiculoidea</taxon>
        <taxon>Trombiculidae</taxon>
        <taxon>Leptotrombidium</taxon>
    </lineage>
</organism>
<accession>A0A443SN01</accession>
<name>A0A443SN01_9ACAR</name>
<evidence type="ECO:0000313" key="1">
    <source>
        <dbReference type="EMBL" id="RWS28904.1"/>
    </source>
</evidence>
<gene>
    <name evidence="1" type="ORF">B4U80_11582</name>
</gene>